<keyword evidence="2" id="KW-1185">Reference proteome</keyword>
<dbReference type="EMBL" id="FOJG01000001">
    <property type="protein sequence ID" value="SEW15159.1"/>
    <property type="molecule type" value="Genomic_DNA"/>
</dbReference>
<proteinExistence type="predicted"/>
<evidence type="ECO:0000313" key="2">
    <source>
        <dbReference type="Proteomes" id="UP000199310"/>
    </source>
</evidence>
<dbReference type="AlphaFoldDB" id="A0A1I0PLE6"/>
<accession>A0A1I0PLE6</accession>
<organism evidence="1 2">
    <name type="scientific">Chitinophaga arvensicola</name>
    <dbReference type="NCBI Taxonomy" id="29529"/>
    <lineage>
        <taxon>Bacteria</taxon>
        <taxon>Pseudomonadati</taxon>
        <taxon>Bacteroidota</taxon>
        <taxon>Chitinophagia</taxon>
        <taxon>Chitinophagales</taxon>
        <taxon>Chitinophagaceae</taxon>
        <taxon>Chitinophaga</taxon>
    </lineage>
</organism>
<gene>
    <name evidence="1" type="ORF">SAMN04488122_0849</name>
</gene>
<protein>
    <submittedName>
        <fullName evidence="1">Uncharacterized protein</fullName>
    </submittedName>
</protein>
<name>A0A1I0PLE6_9BACT</name>
<sequence>MLLIYDRPATIVEMSGYDSPVFEIGKTLEHYRRSYRKPFPSLLHTKFLYYESYTGKKINTDDGVGGEIVEYVWVILYDRLGQELEPYLIKG</sequence>
<dbReference type="Proteomes" id="UP000199310">
    <property type="component" value="Unassembled WGS sequence"/>
</dbReference>
<reference evidence="2" key="1">
    <citation type="submission" date="2016-10" db="EMBL/GenBank/DDBJ databases">
        <authorList>
            <person name="Varghese N."/>
            <person name="Submissions S."/>
        </authorList>
    </citation>
    <scope>NUCLEOTIDE SEQUENCE [LARGE SCALE GENOMIC DNA]</scope>
    <source>
        <strain evidence="2">DSM 3695</strain>
    </source>
</reference>
<dbReference type="STRING" id="29529.SAMN04488122_0849"/>
<evidence type="ECO:0000313" key="1">
    <source>
        <dbReference type="EMBL" id="SEW15159.1"/>
    </source>
</evidence>